<name>A0ABW2LAF1_9BACT</name>
<dbReference type="EMBL" id="JBHTBS010000007">
    <property type="protein sequence ID" value="MFC7338338.1"/>
    <property type="molecule type" value="Genomic_DNA"/>
</dbReference>
<keyword evidence="3" id="KW-1185">Reference proteome</keyword>
<sequence>MSGALDEALEVARQERPERLQPGFADGVMRRIAEVAGEYRVPLLIATKAGFLTSAALAVVAAVVTAHSGSEPLESESPPPSMVFSLPEMAAPHAK</sequence>
<feature type="region of interest" description="Disordered" evidence="1">
    <location>
        <begin position="68"/>
        <end position="95"/>
    </location>
</feature>
<reference evidence="3" key="1">
    <citation type="journal article" date="2019" name="Int. J. Syst. Evol. Microbiol.">
        <title>The Global Catalogue of Microorganisms (GCM) 10K type strain sequencing project: providing services to taxonomists for standard genome sequencing and annotation.</title>
        <authorList>
            <consortium name="The Broad Institute Genomics Platform"/>
            <consortium name="The Broad Institute Genome Sequencing Center for Infectious Disease"/>
            <person name="Wu L."/>
            <person name="Ma J."/>
        </authorList>
    </citation>
    <scope>NUCLEOTIDE SEQUENCE [LARGE SCALE GENOMIC DNA]</scope>
    <source>
        <strain evidence="3">CGMCC 4.1467</strain>
    </source>
</reference>
<evidence type="ECO:0000256" key="1">
    <source>
        <dbReference type="SAM" id="MobiDB-lite"/>
    </source>
</evidence>
<dbReference type="Proteomes" id="UP001596472">
    <property type="component" value="Unassembled WGS sequence"/>
</dbReference>
<evidence type="ECO:0000313" key="3">
    <source>
        <dbReference type="Proteomes" id="UP001596472"/>
    </source>
</evidence>
<proteinExistence type="predicted"/>
<accession>A0ABW2LAF1</accession>
<dbReference type="RefSeq" id="WP_379713561.1">
    <property type="nucleotide sequence ID" value="NZ_JBHTBS010000007.1"/>
</dbReference>
<gene>
    <name evidence="2" type="ORF">ACFQY0_14185</name>
</gene>
<organism evidence="2 3">
    <name type="scientific">Haloferula chungangensis</name>
    <dbReference type="NCBI Taxonomy" id="1048331"/>
    <lineage>
        <taxon>Bacteria</taxon>
        <taxon>Pseudomonadati</taxon>
        <taxon>Verrucomicrobiota</taxon>
        <taxon>Verrucomicrobiia</taxon>
        <taxon>Verrucomicrobiales</taxon>
        <taxon>Verrucomicrobiaceae</taxon>
        <taxon>Haloferula</taxon>
    </lineage>
</organism>
<protein>
    <submittedName>
        <fullName evidence="2">Uncharacterized protein</fullName>
    </submittedName>
</protein>
<evidence type="ECO:0000313" key="2">
    <source>
        <dbReference type="EMBL" id="MFC7338338.1"/>
    </source>
</evidence>
<comment type="caution">
    <text evidence="2">The sequence shown here is derived from an EMBL/GenBank/DDBJ whole genome shotgun (WGS) entry which is preliminary data.</text>
</comment>